<accession>A0A099LUU8</accession>
<dbReference type="Pfam" id="PF13565">
    <property type="entry name" value="HTH_32"/>
    <property type="match status" value="1"/>
</dbReference>
<reference evidence="2 3" key="1">
    <citation type="submission" date="2014-04" db="EMBL/GenBank/DDBJ databases">
        <title>Genome sequencing of Vibrio navarrensis strains.</title>
        <authorList>
            <person name="Gladney L.M."/>
            <person name="Katz L.S."/>
            <person name="Marino-Ramirez L."/>
            <person name="Jordan I.K."/>
        </authorList>
    </citation>
    <scope>NUCLEOTIDE SEQUENCE [LARGE SCALE GENOMIC DNA]</scope>
    <source>
        <strain evidence="2 3">ATCC 51183</strain>
    </source>
</reference>
<dbReference type="InterPro" id="IPR036397">
    <property type="entry name" value="RNaseH_sf"/>
</dbReference>
<dbReference type="GO" id="GO:0003676">
    <property type="term" value="F:nucleic acid binding"/>
    <property type="evidence" value="ECO:0007669"/>
    <property type="project" value="InterPro"/>
</dbReference>
<organism evidence="2 3">
    <name type="scientific">Vibrio navarrensis</name>
    <dbReference type="NCBI Taxonomy" id="29495"/>
    <lineage>
        <taxon>Bacteria</taxon>
        <taxon>Pseudomonadati</taxon>
        <taxon>Pseudomonadota</taxon>
        <taxon>Gammaproteobacteria</taxon>
        <taxon>Vibrionales</taxon>
        <taxon>Vibrionaceae</taxon>
        <taxon>Vibrio</taxon>
    </lineage>
</organism>
<feature type="domain" description="Tc1-like transposase DDE" evidence="1">
    <location>
        <begin position="182"/>
        <end position="332"/>
    </location>
</feature>
<dbReference type="NCBIfam" id="NF033545">
    <property type="entry name" value="transpos_IS630"/>
    <property type="match status" value="1"/>
</dbReference>
<dbReference type="eggNOG" id="COG3335">
    <property type="taxonomic scope" value="Bacteria"/>
</dbReference>
<name>A0A099LUU8_9VIBR</name>
<dbReference type="InterPro" id="IPR009057">
    <property type="entry name" value="Homeodomain-like_sf"/>
</dbReference>
<dbReference type="STRING" id="29495.EA26_08805"/>
<dbReference type="SUPFAM" id="SSF46689">
    <property type="entry name" value="Homeodomain-like"/>
    <property type="match status" value="1"/>
</dbReference>
<dbReference type="GeneID" id="43683291"/>
<evidence type="ECO:0000313" key="2">
    <source>
        <dbReference type="EMBL" id="KGK11404.1"/>
    </source>
</evidence>
<proteinExistence type="predicted"/>
<protein>
    <submittedName>
        <fullName evidence="2">Transposase</fullName>
    </submittedName>
</protein>
<dbReference type="InterPro" id="IPR038717">
    <property type="entry name" value="Tc1-like_DDE_dom"/>
</dbReference>
<keyword evidence="3" id="KW-1185">Reference proteome</keyword>
<evidence type="ECO:0000313" key="3">
    <source>
        <dbReference type="Proteomes" id="UP000029994"/>
    </source>
</evidence>
<evidence type="ECO:0000259" key="1">
    <source>
        <dbReference type="Pfam" id="PF13358"/>
    </source>
</evidence>
<dbReference type="Proteomes" id="UP000029994">
    <property type="component" value="Unassembled WGS sequence"/>
</dbReference>
<dbReference type="Pfam" id="PF13358">
    <property type="entry name" value="DDE_3"/>
    <property type="match status" value="1"/>
</dbReference>
<sequence>MNISYRVELTCEEIAELNELTSKGKHNARKLKRAQILLLANHRQHTDAEICQLLNTSTSTVYRTKRGFVEEGLQSALEEGKRRGQPKALSSSEEATLITIACTKPPEGVARWTLSLIADRLIALTDLESISLETIRSRLKENQLKPWQKKMWCIGQLNADFIAQMEEVLELYAQPANPKEPVINFDEAMKQMVSHTREPISAKPGQPERIDYEYRREAVANIFLMYDRHNGWRHAKATKTKKFEDFAWCMKELVDEHYPDAEQIHVVLDNFTTHKAGALYHTFPAEEARRILRKITFHYTPPHASWLNMVEIEIGVMNQQCLNRRIGSWEELHRELKAWETMRNTEKASIEWLFDVDKARNKLHRAYDELTIQN</sequence>
<comment type="caution">
    <text evidence="2">The sequence shown here is derived from an EMBL/GenBank/DDBJ whole genome shotgun (WGS) entry which is preliminary data.</text>
</comment>
<dbReference type="EMBL" id="JMCG01000001">
    <property type="protein sequence ID" value="KGK11404.1"/>
    <property type="molecule type" value="Genomic_DNA"/>
</dbReference>
<dbReference type="InterPro" id="IPR047655">
    <property type="entry name" value="Transpos_IS630-like"/>
</dbReference>
<dbReference type="RefSeq" id="WP_020432849.1">
    <property type="nucleotide sequence ID" value="NZ_CP061844.1"/>
</dbReference>
<gene>
    <name evidence="2" type="ORF">EA26_08805</name>
</gene>
<dbReference type="AlphaFoldDB" id="A0A099LUU8"/>
<dbReference type="Gene3D" id="3.30.420.10">
    <property type="entry name" value="Ribonuclease H-like superfamily/Ribonuclease H"/>
    <property type="match status" value="1"/>
</dbReference>